<proteinExistence type="predicted"/>
<evidence type="ECO:0000256" key="1">
    <source>
        <dbReference type="SAM" id="MobiDB-lite"/>
    </source>
</evidence>
<sequence>MNAPDDYEPITEAELEEVEHFDPNTEDLTDDEEEEEEEMSEEEEEVKEKLIHIHPPPAKLHPVTQAKKPKVGKLPSPRQRKPVKKIIKPNVHVSVQNVPLKKK</sequence>
<protein>
    <submittedName>
        <fullName evidence="2">Uncharacterized protein</fullName>
    </submittedName>
</protein>
<dbReference type="GeneID" id="94829722"/>
<name>A0A1J4JH67_9EUKA</name>
<accession>A0A1J4JH67</accession>
<keyword evidence="3" id="KW-1185">Reference proteome</keyword>
<organism evidence="2 3">
    <name type="scientific">Tritrichomonas foetus</name>
    <dbReference type="NCBI Taxonomy" id="1144522"/>
    <lineage>
        <taxon>Eukaryota</taxon>
        <taxon>Metamonada</taxon>
        <taxon>Parabasalia</taxon>
        <taxon>Tritrichomonadida</taxon>
        <taxon>Tritrichomonadidae</taxon>
        <taxon>Tritrichomonas</taxon>
    </lineage>
</organism>
<dbReference type="RefSeq" id="XP_068349966.1">
    <property type="nucleotide sequence ID" value="XM_068495018.1"/>
</dbReference>
<gene>
    <name evidence="2" type="ORF">TRFO_09715</name>
</gene>
<feature type="region of interest" description="Disordered" evidence="1">
    <location>
        <begin position="1"/>
        <end position="84"/>
    </location>
</feature>
<feature type="compositionally biased region" description="Acidic residues" evidence="1">
    <location>
        <begin position="24"/>
        <end position="45"/>
    </location>
</feature>
<dbReference type="AlphaFoldDB" id="A0A1J4JH67"/>
<reference evidence="2" key="1">
    <citation type="submission" date="2016-10" db="EMBL/GenBank/DDBJ databases">
        <authorList>
            <person name="Benchimol M."/>
            <person name="Almeida L.G."/>
            <person name="Vasconcelos A.T."/>
            <person name="Perreira-Neves A."/>
            <person name="Rosa I.A."/>
            <person name="Tasca T."/>
            <person name="Bogo M.R."/>
            <person name="de Souza W."/>
        </authorList>
    </citation>
    <scope>NUCLEOTIDE SEQUENCE [LARGE SCALE GENOMIC DNA]</scope>
    <source>
        <strain evidence="2">K</strain>
    </source>
</reference>
<dbReference type="VEuPathDB" id="TrichDB:TRFO_09715"/>
<feature type="compositionally biased region" description="Acidic residues" evidence="1">
    <location>
        <begin position="1"/>
        <end position="17"/>
    </location>
</feature>
<comment type="caution">
    <text evidence="2">The sequence shown here is derived from an EMBL/GenBank/DDBJ whole genome shotgun (WGS) entry which is preliminary data.</text>
</comment>
<evidence type="ECO:0000313" key="3">
    <source>
        <dbReference type="Proteomes" id="UP000179807"/>
    </source>
</evidence>
<evidence type="ECO:0000313" key="2">
    <source>
        <dbReference type="EMBL" id="OHS96829.1"/>
    </source>
</evidence>
<dbReference type="Proteomes" id="UP000179807">
    <property type="component" value="Unassembled WGS sequence"/>
</dbReference>
<dbReference type="EMBL" id="MLAK01001149">
    <property type="protein sequence ID" value="OHS96829.1"/>
    <property type="molecule type" value="Genomic_DNA"/>
</dbReference>